<dbReference type="Proteomes" id="UP000637267">
    <property type="component" value="Unassembled WGS sequence"/>
</dbReference>
<evidence type="ECO:0000259" key="2">
    <source>
        <dbReference type="Pfam" id="PF13472"/>
    </source>
</evidence>
<dbReference type="RefSeq" id="WP_188704041.1">
    <property type="nucleotide sequence ID" value="NZ_BMLX01000002.1"/>
</dbReference>
<dbReference type="Gene3D" id="3.40.50.1110">
    <property type="entry name" value="SGNH hydrolase"/>
    <property type="match status" value="1"/>
</dbReference>
<dbReference type="CDD" id="cd01830">
    <property type="entry name" value="XynE_like"/>
    <property type="match status" value="1"/>
</dbReference>
<accession>A0ABQ2P912</accession>
<protein>
    <recommendedName>
        <fullName evidence="2">SGNH hydrolase-type esterase domain-containing protein</fullName>
    </recommendedName>
</protein>
<dbReference type="PANTHER" id="PTHR43784:SF2">
    <property type="entry name" value="GDSL-LIKE LIPASE_ACYLHYDROLASE, PUTATIVE (AFU_ORTHOLOGUE AFUA_2G00820)-RELATED"/>
    <property type="match status" value="1"/>
</dbReference>
<dbReference type="InterPro" id="IPR036514">
    <property type="entry name" value="SGNH_hydro_sf"/>
</dbReference>
<evidence type="ECO:0000256" key="1">
    <source>
        <dbReference type="SAM" id="SignalP"/>
    </source>
</evidence>
<dbReference type="Pfam" id="PF13472">
    <property type="entry name" value="Lipase_GDSL_2"/>
    <property type="match status" value="1"/>
</dbReference>
<dbReference type="PANTHER" id="PTHR43784">
    <property type="entry name" value="GDSL-LIKE LIPASE/ACYLHYDROLASE, PUTATIVE (AFU_ORTHOLOGUE AFUA_2G00820)-RELATED"/>
    <property type="match status" value="1"/>
</dbReference>
<sequence length="430" mass="45365">MQTHLFIRPAPLRWLALALMMVMTLARADATQAHWIATWTASPQRVWDAGFVLPSRVPDALADQTVRQSLRVSLGGSQLRVVLSNTYGTQPVQLGRASIAVPGAAPRALLFAGQRAASIAPGATLISDPLALPLPARARLVVNLYLPQATPLTTFHWDGRETAWIMPGDQTSSAAPVAIAAAGVQTTSARILLSGVLVDAPAQTRTVAVLGDSITDGATASLNADTRWPDLLAQRLAPQGVAVINAGISGGRLLSDGMGENASARLMRDVLAQPGVDTLIVLLGINDISWPGTAFAPHAARPTLAMLTAGYTRLIAQAHAHGLRVIGGTLTPFQGALPGTPLDNYYQPDKDTLRQQVNQWIRTSQAFDGVIDFDAQLRDPANPLRLNAAYDSGDHLHPGDAGNQAMADAVDLNVLLARPDVTGKTSSLAH</sequence>
<comment type="caution">
    <text evidence="3">The sequence shown here is derived from an EMBL/GenBank/DDBJ whole genome shotgun (WGS) entry which is preliminary data.</text>
</comment>
<evidence type="ECO:0000313" key="4">
    <source>
        <dbReference type="Proteomes" id="UP000637267"/>
    </source>
</evidence>
<feature type="domain" description="SGNH hydrolase-type esterase" evidence="2">
    <location>
        <begin position="209"/>
        <end position="405"/>
    </location>
</feature>
<dbReference type="InterPro" id="IPR053140">
    <property type="entry name" value="GDSL_Rv0518-like"/>
</dbReference>
<organism evidence="3 4">
    <name type="scientific">Silvimonas iriomotensis</name>
    <dbReference type="NCBI Taxonomy" id="449662"/>
    <lineage>
        <taxon>Bacteria</taxon>
        <taxon>Pseudomonadati</taxon>
        <taxon>Pseudomonadota</taxon>
        <taxon>Betaproteobacteria</taxon>
        <taxon>Neisseriales</taxon>
        <taxon>Chitinibacteraceae</taxon>
        <taxon>Silvimonas</taxon>
    </lineage>
</organism>
<gene>
    <name evidence="3" type="ORF">GCM10010970_18660</name>
</gene>
<evidence type="ECO:0000313" key="3">
    <source>
        <dbReference type="EMBL" id="GGP21085.1"/>
    </source>
</evidence>
<dbReference type="SUPFAM" id="SSF52266">
    <property type="entry name" value="SGNH hydrolase"/>
    <property type="match status" value="1"/>
</dbReference>
<feature type="signal peptide" evidence="1">
    <location>
        <begin position="1"/>
        <end position="28"/>
    </location>
</feature>
<feature type="chain" id="PRO_5045912606" description="SGNH hydrolase-type esterase domain-containing protein" evidence="1">
    <location>
        <begin position="29"/>
        <end position="430"/>
    </location>
</feature>
<dbReference type="EMBL" id="BMLX01000002">
    <property type="protein sequence ID" value="GGP21085.1"/>
    <property type="molecule type" value="Genomic_DNA"/>
</dbReference>
<reference evidence="4" key="1">
    <citation type="journal article" date="2019" name="Int. J. Syst. Evol. Microbiol.">
        <title>The Global Catalogue of Microorganisms (GCM) 10K type strain sequencing project: providing services to taxonomists for standard genome sequencing and annotation.</title>
        <authorList>
            <consortium name="The Broad Institute Genomics Platform"/>
            <consortium name="The Broad Institute Genome Sequencing Center for Infectious Disease"/>
            <person name="Wu L."/>
            <person name="Ma J."/>
        </authorList>
    </citation>
    <scope>NUCLEOTIDE SEQUENCE [LARGE SCALE GENOMIC DNA]</scope>
    <source>
        <strain evidence="4">CGMCC 1.8859</strain>
    </source>
</reference>
<keyword evidence="4" id="KW-1185">Reference proteome</keyword>
<keyword evidence="1" id="KW-0732">Signal</keyword>
<dbReference type="InterPro" id="IPR013830">
    <property type="entry name" value="SGNH_hydro"/>
</dbReference>
<name>A0ABQ2P912_9NEIS</name>
<proteinExistence type="predicted"/>